<dbReference type="InterPro" id="IPR035992">
    <property type="entry name" value="Ricin_B-like_lectins"/>
</dbReference>
<sequence length="185" mass="20351">MPEVFRPVRRNPVGEERPLFTRVTSLFATLVGVLGLLVVVNAPAASAASGDFSIRMYNHAWCIEVPNGSTANNVPLYTASCTAAPNQRWTFTPDSTGTWGEYRNVATGKCMDVSGGSHSYDAVIQQYACNGSNAQKFWQQNAFLRTRMDRMARMCVTATNIYAPTDLRQWGCGTVPYNTAWIAIP</sequence>
<dbReference type="InterPro" id="IPR000772">
    <property type="entry name" value="Ricin_B_lectin"/>
</dbReference>
<evidence type="ECO:0000259" key="1">
    <source>
        <dbReference type="Pfam" id="PF00652"/>
    </source>
</evidence>
<protein>
    <submittedName>
        <fullName evidence="2">RICIN domain-containing protein</fullName>
    </submittedName>
</protein>
<dbReference type="Pfam" id="PF00652">
    <property type="entry name" value="Ricin_B_lectin"/>
    <property type="match status" value="1"/>
</dbReference>
<keyword evidence="3" id="KW-1185">Reference proteome</keyword>
<proteinExistence type="predicted"/>
<evidence type="ECO:0000313" key="3">
    <source>
        <dbReference type="Proteomes" id="UP001596220"/>
    </source>
</evidence>
<reference evidence="3" key="1">
    <citation type="journal article" date="2019" name="Int. J. Syst. Evol. Microbiol.">
        <title>The Global Catalogue of Microorganisms (GCM) 10K type strain sequencing project: providing services to taxonomists for standard genome sequencing and annotation.</title>
        <authorList>
            <consortium name="The Broad Institute Genomics Platform"/>
            <consortium name="The Broad Institute Genome Sequencing Center for Infectious Disease"/>
            <person name="Wu L."/>
            <person name="Ma J."/>
        </authorList>
    </citation>
    <scope>NUCLEOTIDE SEQUENCE [LARGE SCALE GENOMIC DNA]</scope>
    <source>
        <strain evidence="3">CGMCC 4.7246</strain>
    </source>
</reference>
<gene>
    <name evidence="2" type="ORF">ACFP3R_20835</name>
</gene>
<name>A0ABW1P921_9PSEU</name>
<organism evidence="2 3">
    <name type="scientific">Saccharothrix lopnurensis</name>
    <dbReference type="NCBI Taxonomy" id="1670621"/>
    <lineage>
        <taxon>Bacteria</taxon>
        <taxon>Bacillati</taxon>
        <taxon>Actinomycetota</taxon>
        <taxon>Actinomycetes</taxon>
        <taxon>Pseudonocardiales</taxon>
        <taxon>Pseudonocardiaceae</taxon>
        <taxon>Saccharothrix</taxon>
    </lineage>
</organism>
<dbReference type="SUPFAM" id="SSF50370">
    <property type="entry name" value="Ricin B-like lectins"/>
    <property type="match status" value="1"/>
</dbReference>
<dbReference type="RefSeq" id="WP_380638022.1">
    <property type="nucleotide sequence ID" value="NZ_JBHSQO010000020.1"/>
</dbReference>
<dbReference type="PROSITE" id="PS50231">
    <property type="entry name" value="RICIN_B_LECTIN"/>
    <property type="match status" value="1"/>
</dbReference>
<accession>A0ABW1P921</accession>
<dbReference type="CDD" id="cd00161">
    <property type="entry name" value="beta-trefoil_Ricin-like"/>
    <property type="match status" value="1"/>
</dbReference>
<dbReference type="Gene3D" id="2.80.10.50">
    <property type="match status" value="2"/>
</dbReference>
<dbReference type="Proteomes" id="UP001596220">
    <property type="component" value="Unassembled WGS sequence"/>
</dbReference>
<dbReference type="EMBL" id="JBHSQO010000020">
    <property type="protein sequence ID" value="MFC6091721.1"/>
    <property type="molecule type" value="Genomic_DNA"/>
</dbReference>
<feature type="domain" description="Ricin B lectin" evidence="1">
    <location>
        <begin position="99"/>
        <end position="181"/>
    </location>
</feature>
<evidence type="ECO:0000313" key="2">
    <source>
        <dbReference type="EMBL" id="MFC6091721.1"/>
    </source>
</evidence>
<comment type="caution">
    <text evidence="2">The sequence shown here is derived from an EMBL/GenBank/DDBJ whole genome shotgun (WGS) entry which is preliminary data.</text>
</comment>